<dbReference type="AlphaFoldDB" id="A0A1S2LPC8"/>
<dbReference type="Proteomes" id="UP000180175">
    <property type="component" value="Chromosome"/>
</dbReference>
<evidence type="ECO:0000313" key="1">
    <source>
        <dbReference type="EMBL" id="OIJ13517.1"/>
    </source>
</evidence>
<evidence type="ECO:0000313" key="3">
    <source>
        <dbReference type="Proteomes" id="UP000180175"/>
    </source>
</evidence>
<dbReference type="EMBL" id="LQXD01000123">
    <property type="protein sequence ID" value="OIJ13517.1"/>
    <property type="molecule type" value="Genomic_DNA"/>
</dbReference>
<reference evidence="1 3" key="1">
    <citation type="submission" date="2016-10" db="EMBL/GenBank/DDBJ databases">
        <title>Draft genome sequences of four alkaliphilic bacteria belonging to the Anaerobacillus genus.</title>
        <authorList>
            <person name="Bassil N.M."/>
            <person name="Lloyd J.R."/>
        </authorList>
    </citation>
    <scope>NUCLEOTIDE SEQUENCE [LARGE SCALE GENOMIC DNA]</scope>
    <source>
        <strain evidence="1 3">NB2006</strain>
    </source>
</reference>
<proteinExistence type="predicted"/>
<accession>A0A1S2LPC8</accession>
<reference evidence="2 3" key="3">
    <citation type="journal article" date="2019" name="Int. J. Syst. Evol. Microbiol.">
        <title>Anaerobacillus isosaccharinicus sp. nov., an alkaliphilic bacterium which degrades isosaccharinic acid.</title>
        <authorList>
            <person name="Bassil N.M."/>
            <person name="Lloyd J.R."/>
        </authorList>
    </citation>
    <scope>NUCLEOTIDE SEQUENCE [LARGE SCALE GENOMIC DNA]</scope>
    <source>
        <strain evidence="2 3">NB2006</strain>
    </source>
</reference>
<protein>
    <recommendedName>
        <fullName evidence="4">HNH domain-containing protein</fullName>
    </recommendedName>
</protein>
<reference evidence="2 3" key="2">
    <citation type="journal article" date="2017" name="Genome Announc.">
        <title>Draft Genome Sequences of Four Alkaliphilic Bacteria Belonging to the Anaerobacillus Genus.</title>
        <authorList>
            <person name="Bassil N.M."/>
            <person name="Lloyd J.R."/>
        </authorList>
    </citation>
    <scope>NUCLEOTIDE SEQUENCE [LARGE SCALE GENOMIC DNA]</scope>
    <source>
        <strain evidence="2 3">NB2006</strain>
    </source>
</reference>
<sequence length="205" mass="24470">MKNLVPLRTSYFKEFETIVDAKQESRKNILKFAYDMIESQYLKYEQSVDELAEILQYKLDYTDNIDLKDALLHCYEAPTKPLDLIKKKIILLQSNEFRDKCHYCGINMVDTFDHYLPKSLFPEYSVMPINLFPCCAQCNRKKKDEWIDQKNNRTFINFYFDYLPTEKQFLFCDITYEDSIPIADYSLFFSSGMNSVGGHLQRRNW</sequence>
<dbReference type="KEGG" id="aia:AWH56_002115"/>
<name>A0A1S2LPC8_9BACI</name>
<dbReference type="RefSeq" id="WP_071317629.1">
    <property type="nucleotide sequence ID" value="NZ_CP063356.2"/>
</dbReference>
<evidence type="ECO:0000313" key="2">
    <source>
        <dbReference type="EMBL" id="QOY36504.1"/>
    </source>
</evidence>
<gene>
    <name evidence="2" type="ORF">AWH56_002115</name>
    <name evidence="1" type="ORF">AWH56_13800</name>
</gene>
<organism evidence="1 3">
    <name type="scientific">Anaerobacillus isosaccharinicus</name>
    <dbReference type="NCBI Taxonomy" id="1532552"/>
    <lineage>
        <taxon>Bacteria</taxon>
        <taxon>Bacillati</taxon>
        <taxon>Bacillota</taxon>
        <taxon>Bacilli</taxon>
        <taxon>Bacillales</taxon>
        <taxon>Bacillaceae</taxon>
        <taxon>Anaerobacillus</taxon>
    </lineage>
</organism>
<dbReference type="EMBL" id="CP063356">
    <property type="protein sequence ID" value="QOY36504.1"/>
    <property type="molecule type" value="Genomic_DNA"/>
</dbReference>
<reference evidence="2" key="4">
    <citation type="submission" date="2020-10" db="EMBL/GenBank/DDBJ databases">
        <authorList>
            <person name="Bassil N.M."/>
            <person name="Lloyd J.R."/>
        </authorList>
    </citation>
    <scope>NUCLEOTIDE SEQUENCE</scope>
    <source>
        <strain evidence="2">NB2006</strain>
    </source>
</reference>
<keyword evidence="3" id="KW-1185">Reference proteome</keyword>
<evidence type="ECO:0008006" key="4">
    <source>
        <dbReference type="Google" id="ProtNLM"/>
    </source>
</evidence>
<dbReference type="Gene3D" id="1.10.30.50">
    <property type="match status" value="1"/>
</dbReference>
<dbReference type="OrthoDB" id="9816185at2"/>